<dbReference type="Proteomes" id="UP000050741">
    <property type="component" value="Unassembled WGS sequence"/>
</dbReference>
<evidence type="ECO:0000313" key="4">
    <source>
        <dbReference type="WBParaSite" id="GPLIN_000668700"/>
    </source>
</evidence>
<dbReference type="AlphaFoldDB" id="A0A183C1E4"/>
<reference evidence="3" key="1">
    <citation type="submission" date="2014-05" db="EMBL/GenBank/DDBJ databases">
        <title>The genome and life-stage specific transcriptomes of Globodera pallida elucidate key aspects of plant parasitism by a cyst nematode.</title>
        <authorList>
            <person name="Cotton J.A."/>
            <person name="Lilley C.J."/>
            <person name="Jones L.M."/>
            <person name="Kikuchi T."/>
            <person name="Reid A.J."/>
            <person name="Thorpe P."/>
            <person name="Tsai I.J."/>
            <person name="Beasley H."/>
            <person name="Blok V."/>
            <person name="Cock P.J.A."/>
            <person name="Van den Akker S.E."/>
            <person name="Holroyd N."/>
            <person name="Hunt M."/>
            <person name="Mantelin S."/>
            <person name="Naghra H."/>
            <person name="Pain A."/>
            <person name="Palomares-Rius J.E."/>
            <person name="Zarowiecki M."/>
            <person name="Berriman M."/>
            <person name="Jones J.T."/>
            <person name="Urwin P.E."/>
        </authorList>
    </citation>
    <scope>NUCLEOTIDE SEQUENCE [LARGE SCALE GENOMIC DNA]</scope>
    <source>
        <strain evidence="3">Lindley</strain>
    </source>
</reference>
<keyword evidence="2" id="KW-0732">Signal</keyword>
<organism evidence="3 4">
    <name type="scientific">Globodera pallida</name>
    <name type="common">Potato cyst nematode worm</name>
    <name type="synonym">Heterodera pallida</name>
    <dbReference type="NCBI Taxonomy" id="36090"/>
    <lineage>
        <taxon>Eukaryota</taxon>
        <taxon>Metazoa</taxon>
        <taxon>Ecdysozoa</taxon>
        <taxon>Nematoda</taxon>
        <taxon>Chromadorea</taxon>
        <taxon>Rhabditida</taxon>
        <taxon>Tylenchina</taxon>
        <taxon>Tylenchomorpha</taxon>
        <taxon>Tylenchoidea</taxon>
        <taxon>Heteroderidae</taxon>
        <taxon>Heteroderinae</taxon>
        <taxon>Globodera</taxon>
    </lineage>
</organism>
<protein>
    <submittedName>
        <fullName evidence="4">Secreted protein</fullName>
    </submittedName>
</protein>
<evidence type="ECO:0000313" key="3">
    <source>
        <dbReference type="Proteomes" id="UP000050741"/>
    </source>
</evidence>
<evidence type="ECO:0000256" key="1">
    <source>
        <dbReference type="SAM" id="MobiDB-lite"/>
    </source>
</evidence>
<feature type="region of interest" description="Disordered" evidence="1">
    <location>
        <begin position="146"/>
        <end position="194"/>
    </location>
</feature>
<proteinExistence type="predicted"/>
<reference evidence="4" key="2">
    <citation type="submission" date="2016-06" db="UniProtKB">
        <authorList>
            <consortium name="WormBaseParasite"/>
        </authorList>
    </citation>
    <scope>IDENTIFICATION</scope>
</reference>
<accession>A0A183C1E4</accession>
<feature type="chain" id="PRO_5008146919" evidence="2">
    <location>
        <begin position="21"/>
        <end position="194"/>
    </location>
</feature>
<feature type="signal peptide" evidence="2">
    <location>
        <begin position="1"/>
        <end position="20"/>
    </location>
</feature>
<evidence type="ECO:0000256" key="2">
    <source>
        <dbReference type="SAM" id="SignalP"/>
    </source>
</evidence>
<name>A0A183C1E4_GLOPA</name>
<sequence>MNTFLLAAISLAVFFQLGITTPVHHNEEESKVPLLKKETVQTAPAHSGKEIAPELKEQAPLPSAEIAGPSEPKKVSKQSPPKLVDYDVHRVAARAAVKVYGWLPADKQPKAISDAEAAKNVPKPLGDYDVERVAAKAAQIVYGWLPKEAQPNMNKRDQKDSIDDDDDLDKDDDIYADESGADDIKNDQLDKLSN</sequence>
<keyword evidence="3" id="KW-1185">Reference proteome</keyword>
<dbReference type="WBParaSite" id="GPLIN_000668700">
    <property type="protein sequence ID" value="GPLIN_000668700"/>
    <property type="gene ID" value="GPLIN_000668700"/>
</dbReference>
<feature type="compositionally biased region" description="Acidic residues" evidence="1">
    <location>
        <begin position="162"/>
        <end position="181"/>
    </location>
</feature>
<feature type="compositionally biased region" description="Basic and acidic residues" evidence="1">
    <location>
        <begin position="182"/>
        <end position="194"/>
    </location>
</feature>